<sequence length="177" mass="19909">MRSQQERAKSSYTQWSPQETKTLIQSLLECVAAGLRDSNGTFSKFTAHPNYKKFRDETFEDFDDLKVIFEKIVASGKSAIGLGNTTDARTCGISETGKEKTNDGEEFSINVEEDYETPSSFFCSSSMDTLEKLPVRKRQRNSLNKVDPIICPEVTDEACTEVNALTTITHKLFDLIQ</sequence>
<gene>
    <name evidence="1" type="ORF">TAV2_LOCUS740</name>
</gene>
<dbReference type="InterPro" id="IPR055314">
    <property type="entry name" value="At2g29880-like"/>
</dbReference>
<dbReference type="EMBL" id="OU466857">
    <property type="protein sequence ID" value="CAH2036041.1"/>
    <property type="molecule type" value="Genomic_DNA"/>
</dbReference>
<evidence type="ECO:0000313" key="1">
    <source>
        <dbReference type="EMBL" id="CAH2036041.1"/>
    </source>
</evidence>
<dbReference type="PANTHER" id="PTHR47864:SF11">
    <property type="entry name" value="MYB_SANT-LIKE DOMAIN-CONTAINING PROTEIN"/>
    <property type="match status" value="1"/>
</dbReference>
<accession>A0AAU9R807</accession>
<dbReference type="PANTHER" id="PTHR47864">
    <property type="entry name" value="TRANSMEMBRANE PROTEIN"/>
    <property type="match status" value="1"/>
</dbReference>
<protein>
    <recommendedName>
        <fullName evidence="3">Myb/SANT-like domain-containing protein</fullName>
    </recommendedName>
</protein>
<proteinExistence type="predicted"/>
<feature type="non-terminal residue" evidence="1">
    <location>
        <position position="177"/>
    </location>
</feature>
<name>A0AAU9R807_THLAR</name>
<evidence type="ECO:0008006" key="3">
    <source>
        <dbReference type="Google" id="ProtNLM"/>
    </source>
</evidence>
<dbReference type="Proteomes" id="UP000836841">
    <property type="component" value="Chromosome 1"/>
</dbReference>
<dbReference type="AlphaFoldDB" id="A0AAU9R807"/>
<organism evidence="1 2">
    <name type="scientific">Thlaspi arvense</name>
    <name type="common">Field penny-cress</name>
    <dbReference type="NCBI Taxonomy" id="13288"/>
    <lineage>
        <taxon>Eukaryota</taxon>
        <taxon>Viridiplantae</taxon>
        <taxon>Streptophyta</taxon>
        <taxon>Embryophyta</taxon>
        <taxon>Tracheophyta</taxon>
        <taxon>Spermatophyta</taxon>
        <taxon>Magnoliopsida</taxon>
        <taxon>eudicotyledons</taxon>
        <taxon>Gunneridae</taxon>
        <taxon>Pentapetalae</taxon>
        <taxon>rosids</taxon>
        <taxon>malvids</taxon>
        <taxon>Brassicales</taxon>
        <taxon>Brassicaceae</taxon>
        <taxon>Thlaspideae</taxon>
        <taxon>Thlaspi</taxon>
    </lineage>
</organism>
<evidence type="ECO:0000313" key="2">
    <source>
        <dbReference type="Proteomes" id="UP000836841"/>
    </source>
</evidence>
<reference evidence="1 2" key="1">
    <citation type="submission" date="2022-03" db="EMBL/GenBank/DDBJ databases">
        <authorList>
            <person name="Nunn A."/>
            <person name="Chopra R."/>
            <person name="Nunn A."/>
            <person name="Contreras Garrido A."/>
        </authorList>
    </citation>
    <scope>NUCLEOTIDE SEQUENCE [LARGE SCALE GENOMIC DNA]</scope>
</reference>
<keyword evidence="2" id="KW-1185">Reference proteome</keyword>